<keyword evidence="2" id="KW-1185">Reference proteome</keyword>
<evidence type="ECO:0000313" key="2">
    <source>
        <dbReference type="Proteomes" id="UP000789920"/>
    </source>
</evidence>
<name>A0ACA9R7N9_9GLOM</name>
<protein>
    <submittedName>
        <fullName evidence="1">1998_t:CDS:1</fullName>
    </submittedName>
</protein>
<evidence type="ECO:0000313" key="1">
    <source>
        <dbReference type="EMBL" id="CAG8781117.1"/>
    </source>
</evidence>
<reference evidence="1" key="1">
    <citation type="submission" date="2021-06" db="EMBL/GenBank/DDBJ databases">
        <authorList>
            <person name="Kallberg Y."/>
            <person name="Tangrot J."/>
            <person name="Rosling A."/>
        </authorList>
    </citation>
    <scope>NUCLEOTIDE SEQUENCE</scope>
    <source>
        <strain evidence="1">MA461A</strain>
    </source>
</reference>
<dbReference type="Proteomes" id="UP000789920">
    <property type="component" value="Unassembled WGS sequence"/>
</dbReference>
<sequence length="59" mass="7139">MPKFCQKCEQEIAEGKEGKYRTVTYTTPIERAIYYVCPDCFKKIEQELAEEKRKRERMD</sequence>
<organism evidence="1 2">
    <name type="scientific">Racocetra persica</name>
    <dbReference type="NCBI Taxonomy" id="160502"/>
    <lineage>
        <taxon>Eukaryota</taxon>
        <taxon>Fungi</taxon>
        <taxon>Fungi incertae sedis</taxon>
        <taxon>Mucoromycota</taxon>
        <taxon>Glomeromycotina</taxon>
        <taxon>Glomeromycetes</taxon>
        <taxon>Diversisporales</taxon>
        <taxon>Gigasporaceae</taxon>
        <taxon>Racocetra</taxon>
    </lineage>
</organism>
<accession>A0ACA9R7N9</accession>
<gene>
    <name evidence="1" type="ORF">RPERSI_LOCUS17600</name>
</gene>
<comment type="caution">
    <text evidence="1">The sequence shown here is derived from an EMBL/GenBank/DDBJ whole genome shotgun (WGS) entry which is preliminary data.</text>
</comment>
<dbReference type="EMBL" id="CAJVQC010045332">
    <property type="protein sequence ID" value="CAG8781117.1"/>
    <property type="molecule type" value="Genomic_DNA"/>
</dbReference>
<proteinExistence type="predicted"/>